<evidence type="ECO:0000313" key="7">
    <source>
        <dbReference type="EMBL" id="GAA3774613.1"/>
    </source>
</evidence>
<dbReference type="PANTHER" id="PTHR43309:SF3">
    <property type="entry name" value="5-OXOPROLINASE SUBUNIT C"/>
    <property type="match status" value="1"/>
</dbReference>
<dbReference type="PANTHER" id="PTHR43309">
    <property type="entry name" value="5-OXOPROLINASE SUBUNIT C"/>
    <property type="match status" value="1"/>
</dbReference>
<keyword evidence="3" id="KW-0067">ATP-binding</keyword>
<evidence type="ECO:0000256" key="3">
    <source>
        <dbReference type="ARBA" id="ARBA00022840"/>
    </source>
</evidence>
<dbReference type="InterPro" id="IPR052708">
    <property type="entry name" value="PxpC"/>
</dbReference>
<keyword evidence="8" id="KW-1185">Reference proteome</keyword>
<dbReference type="SMART" id="SM00796">
    <property type="entry name" value="AHS1"/>
    <property type="match status" value="1"/>
</dbReference>
<gene>
    <name evidence="7" type="ORF">GCM10022240_28010</name>
</gene>
<evidence type="ECO:0000256" key="1">
    <source>
        <dbReference type="ARBA" id="ARBA00022741"/>
    </source>
</evidence>
<reference evidence="8" key="1">
    <citation type="journal article" date="2019" name="Int. J. Syst. Evol. Microbiol.">
        <title>The Global Catalogue of Microorganisms (GCM) 10K type strain sequencing project: providing services to taxonomists for standard genome sequencing and annotation.</title>
        <authorList>
            <consortium name="The Broad Institute Genomics Platform"/>
            <consortium name="The Broad Institute Genome Sequencing Center for Infectious Disease"/>
            <person name="Wu L."/>
            <person name="Ma J."/>
        </authorList>
    </citation>
    <scope>NUCLEOTIDE SEQUENCE [LARGE SCALE GENOMIC DNA]</scope>
    <source>
        <strain evidence="8">JCM 16950</strain>
    </source>
</reference>
<evidence type="ECO:0000256" key="2">
    <source>
        <dbReference type="ARBA" id="ARBA00022801"/>
    </source>
</evidence>
<feature type="region of interest" description="Disordered" evidence="4">
    <location>
        <begin position="210"/>
        <end position="253"/>
    </location>
</feature>
<feature type="domain" description="Carboxyltransferase" evidence="6">
    <location>
        <begin position="278"/>
        <end position="543"/>
    </location>
</feature>
<evidence type="ECO:0000259" key="5">
    <source>
        <dbReference type="SMART" id="SM00796"/>
    </source>
</evidence>
<dbReference type="InterPro" id="IPR029000">
    <property type="entry name" value="Cyclophilin-like_dom_sf"/>
</dbReference>
<organism evidence="7 8">
    <name type="scientific">Microbacterium kribbense</name>
    <dbReference type="NCBI Taxonomy" id="433645"/>
    <lineage>
        <taxon>Bacteria</taxon>
        <taxon>Bacillati</taxon>
        <taxon>Actinomycetota</taxon>
        <taxon>Actinomycetes</taxon>
        <taxon>Micrococcales</taxon>
        <taxon>Microbacteriaceae</taxon>
        <taxon>Microbacterium</taxon>
    </lineage>
</organism>
<name>A0ABP7GUG1_9MICO</name>
<dbReference type="SUPFAM" id="SSF50891">
    <property type="entry name" value="Cyclophilin-like"/>
    <property type="match status" value="2"/>
</dbReference>
<keyword evidence="2" id="KW-0378">Hydrolase</keyword>
<feature type="domain" description="Carboxyltransferase" evidence="5">
    <location>
        <begin position="1"/>
        <end position="195"/>
    </location>
</feature>
<dbReference type="InterPro" id="IPR003778">
    <property type="entry name" value="CT_A_B"/>
</dbReference>
<dbReference type="Pfam" id="PF02626">
    <property type="entry name" value="CT_A_B"/>
    <property type="match status" value="1"/>
</dbReference>
<sequence length="543" mass="56628">MRILPLGLSALLVEVDPQGDVLSLYTRLVRRRADGVKDLVPAARTVLVRVDPHALPLSAARAWIEQAAAAEPVPDAAAAAAAQVVLSIAYDGPDLAETAALVGMSVEALVRRHQETAWTVAFTGFAPGFGYLIGDGWSLDVPRLASPRTRVPAGAVGLAGAYCGAYPRPTPGGWRLVGTTDAVLFDVDAADPALLVPGMRVRFREAPAGRGRNSFDPSLAGADRVDSGRSGAEEEEFRPAGAAQSESRPAAPEDGAIEVAEPGLLTTVQDLGRPGRAGAGIAVSGALDRRSLRTANRLVGNAEDAAALEITMGGFRARAHRPLWFAVAGAWGPIRLDGRELDPYQAYEWPAGTELELDWFARGARAYLAVRGGIHADVVAGSQSTDMMAGLGRAPLAAGESIAVGLHPAVPIPTAEQDTWGAPATGDLDLVLAPGPRADWFPASARAALFDTVWTVSAQADRVGIRLDGPALERARTDELPSEGMTPGALQVPPDGRPVILMADGPVTGGYPVIAAVTDDSLDVLAQARPGTRIRFRHAPPAD</sequence>
<dbReference type="Pfam" id="PF02682">
    <property type="entry name" value="CT_C_D"/>
    <property type="match status" value="1"/>
</dbReference>
<dbReference type="Proteomes" id="UP001500540">
    <property type="component" value="Unassembled WGS sequence"/>
</dbReference>
<dbReference type="SUPFAM" id="SSF160467">
    <property type="entry name" value="PH0987 N-terminal domain-like"/>
    <property type="match status" value="1"/>
</dbReference>
<evidence type="ECO:0000256" key="4">
    <source>
        <dbReference type="SAM" id="MobiDB-lite"/>
    </source>
</evidence>
<dbReference type="NCBIfam" id="TIGR00724">
    <property type="entry name" value="urea_amlyse_rel"/>
    <property type="match status" value="1"/>
</dbReference>
<evidence type="ECO:0000259" key="6">
    <source>
        <dbReference type="SMART" id="SM00797"/>
    </source>
</evidence>
<dbReference type="Gene3D" id="3.30.1360.40">
    <property type="match status" value="1"/>
</dbReference>
<accession>A0ABP7GUG1</accession>
<proteinExistence type="predicted"/>
<dbReference type="Gene3D" id="2.40.100.10">
    <property type="entry name" value="Cyclophilin-like"/>
    <property type="match status" value="2"/>
</dbReference>
<dbReference type="EMBL" id="BAABAF010000009">
    <property type="protein sequence ID" value="GAA3774613.1"/>
    <property type="molecule type" value="Genomic_DNA"/>
</dbReference>
<protein>
    <submittedName>
        <fullName evidence="7">Urea amidolyase family protein</fullName>
    </submittedName>
</protein>
<dbReference type="SMART" id="SM00797">
    <property type="entry name" value="AHS2"/>
    <property type="match status" value="1"/>
</dbReference>
<comment type="caution">
    <text evidence="7">The sequence shown here is derived from an EMBL/GenBank/DDBJ whole genome shotgun (WGS) entry which is preliminary data.</text>
</comment>
<keyword evidence="1" id="KW-0547">Nucleotide-binding</keyword>
<dbReference type="RefSeq" id="WP_344784687.1">
    <property type="nucleotide sequence ID" value="NZ_BAABAF010000009.1"/>
</dbReference>
<dbReference type="InterPro" id="IPR003833">
    <property type="entry name" value="CT_C_D"/>
</dbReference>
<evidence type="ECO:0000313" key="8">
    <source>
        <dbReference type="Proteomes" id="UP001500540"/>
    </source>
</evidence>